<evidence type="ECO:0000313" key="3">
    <source>
        <dbReference type="Proteomes" id="UP001152622"/>
    </source>
</evidence>
<organism evidence="2 3">
    <name type="scientific">Synaphobranchus kaupii</name>
    <name type="common">Kaup's arrowtooth eel</name>
    <dbReference type="NCBI Taxonomy" id="118154"/>
    <lineage>
        <taxon>Eukaryota</taxon>
        <taxon>Metazoa</taxon>
        <taxon>Chordata</taxon>
        <taxon>Craniata</taxon>
        <taxon>Vertebrata</taxon>
        <taxon>Euteleostomi</taxon>
        <taxon>Actinopterygii</taxon>
        <taxon>Neopterygii</taxon>
        <taxon>Teleostei</taxon>
        <taxon>Anguilliformes</taxon>
        <taxon>Synaphobranchidae</taxon>
        <taxon>Synaphobranchus</taxon>
    </lineage>
</organism>
<protein>
    <submittedName>
        <fullName evidence="2">Uncharacterized protein</fullName>
    </submittedName>
</protein>
<evidence type="ECO:0000256" key="1">
    <source>
        <dbReference type="SAM" id="MobiDB-lite"/>
    </source>
</evidence>
<feature type="compositionally biased region" description="Low complexity" evidence="1">
    <location>
        <begin position="62"/>
        <end position="75"/>
    </location>
</feature>
<accession>A0A9Q1JAS0</accession>
<dbReference type="AlphaFoldDB" id="A0A9Q1JAS0"/>
<proteinExistence type="predicted"/>
<sequence length="127" mass="13228">MSGARIPARMLKMTLVEGRGGVSFWPLCAVPVSLEHGLRGIGCGAAVFQLSCHRLSSSLGAACSSSRAAPSFGRSSRSRSRSHGSTASQPLLFREDDVIPGERALTLPSAVTQSFDLSGTADHRGDG</sequence>
<dbReference type="Proteomes" id="UP001152622">
    <property type="component" value="Chromosome 1"/>
</dbReference>
<feature type="region of interest" description="Disordered" evidence="1">
    <location>
        <begin position="62"/>
        <end position="95"/>
    </location>
</feature>
<name>A0A9Q1JAS0_SYNKA</name>
<dbReference type="EMBL" id="JAINUF010000001">
    <property type="protein sequence ID" value="KAJ8379856.1"/>
    <property type="molecule type" value="Genomic_DNA"/>
</dbReference>
<evidence type="ECO:0000313" key="2">
    <source>
        <dbReference type="EMBL" id="KAJ8379856.1"/>
    </source>
</evidence>
<reference evidence="2" key="1">
    <citation type="journal article" date="2023" name="Science">
        <title>Genome structures resolve the early diversification of teleost fishes.</title>
        <authorList>
            <person name="Parey E."/>
            <person name="Louis A."/>
            <person name="Montfort J."/>
            <person name="Bouchez O."/>
            <person name="Roques C."/>
            <person name="Iampietro C."/>
            <person name="Lluch J."/>
            <person name="Castinel A."/>
            <person name="Donnadieu C."/>
            <person name="Desvignes T."/>
            <person name="Floi Bucao C."/>
            <person name="Jouanno E."/>
            <person name="Wen M."/>
            <person name="Mejri S."/>
            <person name="Dirks R."/>
            <person name="Jansen H."/>
            <person name="Henkel C."/>
            <person name="Chen W.J."/>
            <person name="Zahm M."/>
            <person name="Cabau C."/>
            <person name="Klopp C."/>
            <person name="Thompson A.W."/>
            <person name="Robinson-Rechavi M."/>
            <person name="Braasch I."/>
            <person name="Lecointre G."/>
            <person name="Bobe J."/>
            <person name="Postlethwait J.H."/>
            <person name="Berthelot C."/>
            <person name="Roest Crollius H."/>
            <person name="Guiguen Y."/>
        </authorList>
    </citation>
    <scope>NUCLEOTIDE SEQUENCE</scope>
    <source>
        <strain evidence="2">WJC10195</strain>
    </source>
</reference>
<gene>
    <name evidence="2" type="ORF">SKAU_G00006340</name>
</gene>
<comment type="caution">
    <text evidence="2">The sequence shown here is derived from an EMBL/GenBank/DDBJ whole genome shotgun (WGS) entry which is preliminary data.</text>
</comment>
<keyword evidence="3" id="KW-1185">Reference proteome</keyword>